<dbReference type="AlphaFoldDB" id="H8KTA2"/>
<dbReference type="GO" id="GO:0005524">
    <property type="term" value="F:ATP binding"/>
    <property type="evidence" value="ECO:0007669"/>
    <property type="project" value="InterPro"/>
</dbReference>
<dbReference type="OrthoDB" id="9815944at2"/>
<dbReference type="InterPro" id="IPR027417">
    <property type="entry name" value="P-loop_NTPase"/>
</dbReference>
<gene>
    <name evidence="2" type="ordered locus">Solca_1135</name>
</gene>
<feature type="domain" description="ATPase AAA-type core" evidence="1">
    <location>
        <begin position="23"/>
        <end position="303"/>
    </location>
</feature>
<dbReference type="Proteomes" id="UP000007590">
    <property type="component" value="Chromosome"/>
</dbReference>
<dbReference type="KEGG" id="scn:Solca_1135"/>
<dbReference type="Pfam" id="PF13304">
    <property type="entry name" value="AAA_21"/>
    <property type="match status" value="1"/>
</dbReference>
<evidence type="ECO:0000259" key="1">
    <source>
        <dbReference type="Pfam" id="PF13304"/>
    </source>
</evidence>
<evidence type="ECO:0000313" key="3">
    <source>
        <dbReference type="Proteomes" id="UP000007590"/>
    </source>
</evidence>
<dbReference type="InterPro" id="IPR051396">
    <property type="entry name" value="Bact_Antivir_Def_Nuclease"/>
</dbReference>
<name>H8KTA2_SOLCM</name>
<organism evidence="2 3">
    <name type="scientific">Solitalea canadensis (strain ATCC 29591 / DSM 3403 / JCM 21819 / LMG 8368 / NBRC 15130 / NCIMB 12057 / USAM 9D)</name>
    <name type="common">Flexibacter canadensis</name>
    <dbReference type="NCBI Taxonomy" id="929556"/>
    <lineage>
        <taxon>Bacteria</taxon>
        <taxon>Pseudomonadati</taxon>
        <taxon>Bacteroidota</taxon>
        <taxon>Sphingobacteriia</taxon>
        <taxon>Sphingobacteriales</taxon>
        <taxon>Sphingobacteriaceae</taxon>
        <taxon>Solitalea</taxon>
    </lineage>
</organism>
<dbReference type="InterPro" id="IPR003959">
    <property type="entry name" value="ATPase_AAA_core"/>
</dbReference>
<keyword evidence="3" id="KW-1185">Reference proteome</keyword>
<sequence length="576" mass="65046">MIEKIIIERFKNISKVELPLSNINILIGANNAGKSSILQSIQFAVSIAQTTSLDEFKEARWKFGKLSTSLTANQIIYTPIRDIYSLGHGGTLSQNEGKAIKVTFIEKDTQNRATFFLRKGRNKNLHTTIEGQVLGQQIRDLDNPYSIYVPGLSGIPPFEELRSEGIVRRMAAKGDANNVFRNILWLLKQNEIKWASFLKDFNDIFPDLSISITFDKLKDEYLNASIKRDEKDIPIDAFGTGVLQIIQTLAYIHLYKPKLLILDEPDSHLHPSNQRVLAEKLNEISSILKVQIIISTHSRHLLDAFKEYATVNWISNGAINNHPYDFIKVLLEIGALDKGDILNNGNLKCVVLTEDTKTNKLKAILKSNNFLLEETQIWAYDGCSKIDTAIVLAAFIKSKAPGTTVLIHRDRDYLSDDDCQKLIDKATKANLKLFLTVGTDIESHFLDARHIQTLYPDLSIEEINRFIDEATDHCSTKSIESFVNYMTNKGLQEQYSGGKRLNAGEIATTCLTDYNADKLKFRHGKAVYKVFSNNFFQGRNQKDLIVGSQFLEVNELSQISRQIWPVAVAATKTLQT</sequence>
<accession>H8KTA2</accession>
<dbReference type="HOGENOM" id="CLU_029177_0_0_10"/>
<evidence type="ECO:0000313" key="2">
    <source>
        <dbReference type="EMBL" id="AFD06239.1"/>
    </source>
</evidence>
<dbReference type="SUPFAM" id="SSF52540">
    <property type="entry name" value="P-loop containing nucleoside triphosphate hydrolases"/>
    <property type="match status" value="1"/>
</dbReference>
<protein>
    <recommendedName>
        <fullName evidence="1">ATPase AAA-type core domain-containing protein</fullName>
    </recommendedName>
</protein>
<dbReference type="PANTHER" id="PTHR43581">
    <property type="entry name" value="ATP/GTP PHOSPHATASE"/>
    <property type="match status" value="1"/>
</dbReference>
<proteinExistence type="predicted"/>
<dbReference type="Gene3D" id="3.40.50.300">
    <property type="entry name" value="P-loop containing nucleotide triphosphate hydrolases"/>
    <property type="match status" value="2"/>
</dbReference>
<dbReference type="eggNOG" id="COG1106">
    <property type="taxonomic scope" value="Bacteria"/>
</dbReference>
<dbReference type="EMBL" id="CP003349">
    <property type="protein sequence ID" value="AFD06239.1"/>
    <property type="molecule type" value="Genomic_DNA"/>
</dbReference>
<dbReference type="GO" id="GO:0016887">
    <property type="term" value="F:ATP hydrolysis activity"/>
    <property type="evidence" value="ECO:0007669"/>
    <property type="project" value="InterPro"/>
</dbReference>
<dbReference type="RefSeq" id="WP_014679466.1">
    <property type="nucleotide sequence ID" value="NC_017770.1"/>
</dbReference>
<reference evidence="2" key="1">
    <citation type="submission" date="2012-02" db="EMBL/GenBank/DDBJ databases">
        <title>The complete genome of Solitalea canadensis DSM 3403.</title>
        <authorList>
            <consortium name="US DOE Joint Genome Institute (JGI-PGF)"/>
            <person name="Lucas S."/>
            <person name="Copeland A."/>
            <person name="Lapidus A."/>
            <person name="Glavina del Rio T."/>
            <person name="Dalin E."/>
            <person name="Tice H."/>
            <person name="Bruce D."/>
            <person name="Goodwin L."/>
            <person name="Pitluck S."/>
            <person name="Peters L."/>
            <person name="Ovchinnikova G."/>
            <person name="Lu M."/>
            <person name="Kyrpides N."/>
            <person name="Mavromatis K."/>
            <person name="Ivanova N."/>
            <person name="Brettin T."/>
            <person name="Detter J.C."/>
            <person name="Han C."/>
            <person name="Larimer F."/>
            <person name="Land M."/>
            <person name="Hauser L."/>
            <person name="Markowitz V."/>
            <person name="Cheng J.-F."/>
            <person name="Hugenholtz P."/>
            <person name="Woyke T."/>
            <person name="Wu D."/>
            <person name="Spring S."/>
            <person name="Schroeder M."/>
            <person name="Kopitz M."/>
            <person name="Brambilla E."/>
            <person name="Klenk H.-P."/>
            <person name="Eisen J.A."/>
        </authorList>
    </citation>
    <scope>NUCLEOTIDE SEQUENCE</scope>
    <source>
        <strain evidence="2">DSM 3403</strain>
    </source>
</reference>
<dbReference type="PANTHER" id="PTHR43581:SF4">
    <property type="entry name" value="ATP_GTP PHOSPHATASE"/>
    <property type="match status" value="1"/>
</dbReference>